<proteinExistence type="predicted"/>
<dbReference type="AlphaFoldDB" id="A0A8S7SMJ0"/>
<protein>
    <submittedName>
        <fullName evidence="2">Uncharacterized protein</fullName>
    </submittedName>
</protein>
<feature type="coiled-coil region" evidence="1">
    <location>
        <begin position="221"/>
        <end position="257"/>
    </location>
</feature>
<reference evidence="2 3" key="1">
    <citation type="submission" date="2019-12" db="EMBL/GenBank/DDBJ databases">
        <authorList>
            <consortium name="GenomeTrakr network: Whole genome sequencing for foodborne pathogen traceback"/>
        </authorList>
    </citation>
    <scope>NUCLEOTIDE SEQUENCE [LARGE SCALE GENOMIC DNA]</scope>
    <source>
        <strain evidence="2 3">PSU-2243</strain>
    </source>
</reference>
<sequence>MNIYAIDNKKLNKEETESLVNVRLTSTFDGGVTANFKFTDNLNGGDYYQELFSIQNPRAKDSENVIKEIMKHGIKLTVEEHTMINSFINKTGDRLVYSVVGYELSGFYDEEKKGVAMVVISRGGVATVFAFGNVVQCTPKTSNVYTIRIKENSYCRYNLALVSTDDNSVELSDMKSYTFPIDVEGNLGKTVFQFYVTKPKVPACIEDHDHQVCAYKANLEAIKAKEKAEQEERDRPRKEAEAQAKQLLGRFNSMKTKIKNAKTWEDAVKFYHQANILLVEVEEARDLWASLDKKYAQRRSPATLQPIDELCKLTKPEIKHEIKKARPTLRLVA</sequence>
<dbReference type="EMBL" id="AASWIS010000027">
    <property type="protein sequence ID" value="EFH5894518.1"/>
    <property type="molecule type" value="Genomic_DNA"/>
</dbReference>
<organism evidence="2 3">
    <name type="scientific">Escherichia coli</name>
    <dbReference type="NCBI Taxonomy" id="562"/>
    <lineage>
        <taxon>Bacteria</taxon>
        <taxon>Pseudomonadati</taxon>
        <taxon>Pseudomonadota</taxon>
        <taxon>Gammaproteobacteria</taxon>
        <taxon>Enterobacterales</taxon>
        <taxon>Enterobacteriaceae</taxon>
        <taxon>Escherichia</taxon>
    </lineage>
</organism>
<comment type="caution">
    <text evidence="2">The sequence shown here is derived from an EMBL/GenBank/DDBJ whole genome shotgun (WGS) entry which is preliminary data.</text>
</comment>
<name>A0A8S7SMJ0_ECOLX</name>
<gene>
    <name evidence="2" type="ORF">GOP25_20165</name>
</gene>
<evidence type="ECO:0000313" key="3">
    <source>
        <dbReference type="Proteomes" id="UP000531813"/>
    </source>
</evidence>
<dbReference type="Proteomes" id="UP000531813">
    <property type="component" value="Unassembled WGS sequence"/>
</dbReference>
<evidence type="ECO:0000313" key="2">
    <source>
        <dbReference type="EMBL" id="EFH5894518.1"/>
    </source>
</evidence>
<evidence type="ECO:0000256" key="1">
    <source>
        <dbReference type="SAM" id="Coils"/>
    </source>
</evidence>
<accession>A0A8S7SMJ0</accession>
<dbReference type="RefSeq" id="WP_089648225.1">
    <property type="nucleotide sequence ID" value="NZ_NLPZ01000025.1"/>
</dbReference>
<keyword evidence="1" id="KW-0175">Coiled coil</keyword>